<name>A0ABX5ZCY5_9MICO</name>
<evidence type="ECO:0008006" key="3">
    <source>
        <dbReference type="Google" id="ProtNLM"/>
    </source>
</evidence>
<proteinExistence type="predicted"/>
<organism evidence="1 2">
    <name type="scientific">Dermacoccus abyssi</name>
    <dbReference type="NCBI Taxonomy" id="322596"/>
    <lineage>
        <taxon>Bacteria</taxon>
        <taxon>Bacillati</taxon>
        <taxon>Actinomycetota</taxon>
        <taxon>Actinomycetes</taxon>
        <taxon>Micrococcales</taxon>
        <taxon>Dermacoccaceae</taxon>
        <taxon>Dermacoccus</taxon>
    </lineage>
</organism>
<dbReference type="EMBL" id="CP043031">
    <property type="protein sequence ID" value="QEH94509.1"/>
    <property type="molecule type" value="Genomic_DNA"/>
</dbReference>
<reference evidence="1 2" key="1">
    <citation type="submission" date="2019-08" db="EMBL/GenBank/DDBJ databases">
        <title>Dermacoccus abyssi strain HZAU 226, whole genome Nanopore sequencing project.</title>
        <authorList>
            <person name="Guo A."/>
            <person name="Zhang X."/>
            <person name="Ruan Y."/>
            <person name="Liu W."/>
            <person name="Chen Q."/>
            <person name="Gu L."/>
        </authorList>
    </citation>
    <scope>NUCLEOTIDE SEQUENCE [LARGE SCALE GENOMIC DNA]</scope>
    <source>
        <strain evidence="1 2">HZAU 226</strain>
    </source>
</reference>
<evidence type="ECO:0000313" key="2">
    <source>
        <dbReference type="Proteomes" id="UP000323565"/>
    </source>
</evidence>
<accession>A0ABX5ZCY5</accession>
<dbReference type="Proteomes" id="UP000323565">
    <property type="component" value="Chromosome"/>
</dbReference>
<evidence type="ECO:0000313" key="1">
    <source>
        <dbReference type="EMBL" id="QEH94509.1"/>
    </source>
</evidence>
<keyword evidence="2" id="KW-1185">Reference proteome</keyword>
<gene>
    <name evidence="1" type="ORF">FV141_14035</name>
</gene>
<sequence>MKRTSVATLGLAAVVTGWTYATPGESPGPFKLYTHCGVRELNSNGTWYVREGGPLASEAGTPKGWEDPYQRGWVVIDGNRATFRDSSGRKETFVERLGATKPLAVCSCPSSARCITLPTSCT</sequence>
<protein>
    <recommendedName>
        <fullName evidence="3">Tachylectin 2 domain-containing protein</fullName>
    </recommendedName>
</protein>